<proteinExistence type="inferred from homology"/>
<evidence type="ECO:0000313" key="3">
    <source>
        <dbReference type="EMBL" id="MBB6669876.1"/>
    </source>
</evidence>
<protein>
    <submittedName>
        <fullName evidence="3">SRPBCC domain-containing protein</fullName>
    </submittedName>
</protein>
<comment type="similarity">
    <text evidence="1">Belongs to the AHA1 family.</text>
</comment>
<organism evidence="3 4">
    <name type="scientific">Cohnella nanjingensis</name>
    <dbReference type="NCBI Taxonomy" id="1387779"/>
    <lineage>
        <taxon>Bacteria</taxon>
        <taxon>Bacillati</taxon>
        <taxon>Bacillota</taxon>
        <taxon>Bacilli</taxon>
        <taxon>Bacillales</taxon>
        <taxon>Paenibacillaceae</taxon>
        <taxon>Cohnella</taxon>
    </lineage>
</organism>
<dbReference type="InterPro" id="IPR023393">
    <property type="entry name" value="START-like_dom_sf"/>
</dbReference>
<dbReference type="CDD" id="cd08900">
    <property type="entry name" value="SRPBCC_CalC_Aha1-like_7"/>
    <property type="match status" value="1"/>
</dbReference>
<dbReference type="InterPro" id="IPR013538">
    <property type="entry name" value="ASHA1/2-like_C"/>
</dbReference>
<comment type="caution">
    <text evidence="3">The sequence shown here is derived from an EMBL/GenBank/DDBJ whole genome shotgun (WGS) entry which is preliminary data.</text>
</comment>
<name>A0A7X0RM44_9BACL</name>
<dbReference type="SUPFAM" id="SSF55961">
    <property type="entry name" value="Bet v1-like"/>
    <property type="match status" value="1"/>
</dbReference>
<evidence type="ECO:0000313" key="4">
    <source>
        <dbReference type="Proteomes" id="UP000547209"/>
    </source>
</evidence>
<reference evidence="3 4" key="1">
    <citation type="submission" date="2020-08" db="EMBL/GenBank/DDBJ databases">
        <title>Cohnella phylogeny.</title>
        <authorList>
            <person name="Dunlap C."/>
        </authorList>
    </citation>
    <scope>NUCLEOTIDE SEQUENCE [LARGE SCALE GENOMIC DNA]</scope>
    <source>
        <strain evidence="3 4">DSM 28246</strain>
    </source>
</reference>
<sequence length="154" mass="16761">MTARFATHDTFVIEKTYEVAQDRVFAAWSNPKAKAKWFSPADTFEFRVGGRETSRGGPPGGPIFAFEATYQEIVPGERIVYGYTLDMDETRISASVVTVEFKPAGSGTQLIFTEQGAFLDGHDSPSQREHGTNAMLDTLGQVLQSASASGDSEI</sequence>
<dbReference type="Proteomes" id="UP000547209">
    <property type="component" value="Unassembled WGS sequence"/>
</dbReference>
<dbReference type="AlphaFoldDB" id="A0A7X0RM44"/>
<dbReference type="Gene3D" id="3.30.530.20">
    <property type="match status" value="1"/>
</dbReference>
<dbReference type="RefSeq" id="WP_185141319.1">
    <property type="nucleotide sequence ID" value="NZ_JACJVP010000005.1"/>
</dbReference>
<evidence type="ECO:0000259" key="2">
    <source>
        <dbReference type="Pfam" id="PF08327"/>
    </source>
</evidence>
<keyword evidence="4" id="KW-1185">Reference proteome</keyword>
<gene>
    <name evidence="3" type="ORF">H7C19_04150</name>
</gene>
<evidence type="ECO:0000256" key="1">
    <source>
        <dbReference type="ARBA" id="ARBA00006817"/>
    </source>
</evidence>
<dbReference type="Pfam" id="PF08327">
    <property type="entry name" value="AHSA1"/>
    <property type="match status" value="1"/>
</dbReference>
<accession>A0A7X0RM44</accession>
<feature type="domain" description="Activator of Hsp90 ATPase homologue 1/2-like C-terminal" evidence="2">
    <location>
        <begin position="21"/>
        <end position="143"/>
    </location>
</feature>
<dbReference type="EMBL" id="JACJVP010000005">
    <property type="protein sequence ID" value="MBB6669876.1"/>
    <property type="molecule type" value="Genomic_DNA"/>
</dbReference>